<keyword evidence="14" id="KW-1185">Reference proteome</keyword>
<dbReference type="InterPro" id="IPR030393">
    <property type="entry name" value="G_ENGB_dom"/>
</dbReference>
<protein>
    <recommendedName>
        <fullName evidence="10">Probable GTP-binding protein EngB</fullName>
    </recommendedName>
</protein>
<comment type="function">
    <text evidence="10">Necessary for normal cell division and for the maintenance of normal septation.</text>
</comment>
<evidence type="ECO:0000256" key="7">
    <source>
        <dbReference type="ARBA" id="ARBA00023134"/>
    </source>
</evidence>
<evidence type="ECO:0000313" key="13">
    <source>
        <dbReference type="EMBL" id="MDT0497099.1"/>
    </source>
</evidence>
<organism evidence="13 14">
    <name type="scientific">Banduia mediterranea</name>
    <dbReference type="NCBI Taxonomy" id="3075609"/>
    <lineage>
        <taxon>Bacteria</taxon>
        <taxon>Pseudomonadati</taxon>
        <taxon>Pseudomonadota</taxon>
        <taxon>Gammaproteobacteria</taxon>
        <taxon>Nevskiales</taxon>
        <taxon>Algiphilaceae</taxon>
        <taxon>Banduia</taxon>
    </lineage>
</organism>
<dbReference type="Pfam" id="PF01926">
    <property type="entry name" value="MMR_HSR1"/>
    <property type="match status" value="1"/>
</dbReference>
<comment type="cofactor">
    <cofactor evidence="1">
        <name>Mg(2+)</name>
        <dbReference type="ChEBI" id="CHEBI:18420"/>
    </cofactor>
</comment>
<keyword evidence="6" id="KW-0460">Magnesium</keyword>
<keyword evidence="8 10" id="KW-0717">Septation</keyword>
<evidence type="ECO:0000256" key="3">
    <source>
        <dbReference type="ARBA" id="ARBA00022618"/>
    </source>
</evidence>
<keyword evidence="5 10" id="KW-0547">Nucleotide-binding</keyword>
<dbReference type="NCBIfam" id="TIGR03598">
    <property type="entry name" value="GTPase_YsxC"/>
    <property type="match status" value="1"/>
</dbReference>
<dbReference type="InterPro" id="IPR027417">
    <property type="entry name" value="P-loop_NTPase"/>
</dbReference>
<evidence type="ECO:0000256" key="9">
    <source>
        <dbReference type="ARBA" id="ARBA00023306"/>
    </source>
</evidence>
<name>A0ABU2WHI8_9GAMM</name>
<keyword evidence="9 10" id="KW-0131">Cell cycle</keyword>
<dbReference type="EMBL" id="JAVRIC010000007">
    <property type="protein sequence ID" value="MDT0497099.1"/>
    <property type="molecule type" value="Genomic_DNA"/>
</dbReference>
<evidence type="ECO:0000256" key="11">
    <source>
        <dbReference type="SAM" id="MobiDB-lite"/>
    </source>
</evidence>
<dbReference type="PANTHER" id="PTHR11649">
    <property type="entry name" value="MSS1/TRME-RELATED GTP-BINDING PROTEIN"/>
    <property type="match status" value="1"/>
</dbReference>
<dbReference type="Gene3D" id="3.40.50.300">
    <property type="entry name" value="P-loop containing nucleotide triphosphate hydrolases"/>
    <property type="match status" value="1"/>
</dbReference>
<comment type="caution">
    <text evidence="13">The sequence shown here is derived from an EMBL/GenBank/DDBJ whole genome shotgun (WGS) entry which is preliminary data.</text>
</comment>
<accession>A0ABU2WHI8</accession>
<dbReference type="InterPro" id="IPR006073">
    <property type="entry name" value="GTP-bd"/>
</dbReference>
<dbReference type="HAMAP" id="MF_00321">
    <property type="entry name" value="GTPase_EngB"/>
    <property type="match status" value="1"/>
</dbReference>
<evidence type="ECO:0000256" key="6">
    <source>
        <dbReference type="ARBA" id="ARBA00022842"/>
    </source>
</evidence>
<evidence type="ECO:0000256" key="10">
    <source>
        <dbReference type="HAMAP-Rule" id="MF_00321"/>
    </source>
</evidence>
<gene>
    <name evidence="13" type="primary">yihA</name>
    <name evidence="10" type="synonym">engB</name>
    <name evidence="13" type="ORF">RM530_06930</name>
</gene>
<keyword evidence="7 10" id="KW-0342">GTP-binding</keyword>
<evidence type="ECO:0000313" key="14">
    <source>
        <dbReference type="Proteomes" id="UP001254608"/>
    </source>
</evidence>
<feature type="domain" description="EngB-type G" evidence="12">
    <location>
        <begin position="26"/>
        <end position="200"/>
    </location>
</feature>
<proteinExistence type="inferred from homology"/>
<evidence type="ECO:0000256" key="2">
    <source>
        <dbReference type="ARBA" id="ARBA00009638"/>
    </source>
</evidence>
<dbReference type="SUPFAM" id="SSF52540">
    <property type="entry name" value="P-loop containing nucleoside triphosphate hydrolases"/>
    <property type="match status" value="1"/>
</dbReference>
<dbReference type="PANTHER" id="PTHR11649:SF13">
    <property type="entry name" value="ENGB-TYPE G DOMAIN-CONTAINING PROTEIN"/>
    <property type="match status" value="1"/>
</dbReference>
<evidence type="ECO:0000256" key="5">
    <source>
        <dbReference type="ARBA" id="ARBA00022741"/>
    </source>
</evidence>
<keyword evidence="3 10" id="KW-0132">Cell division</keyword>
<dbReference type="PROSITE" id="PS51706">
    <property type="entry name" value="G_ENGB"/>
    <property type="match status" value="1"/>
</dbReference>
<sequence>MEPHNPFVAARFLLSVAALPQLPAPDRPEIAFAGRSNAGKSSALNTITNKKALARVSKTPGRTQLLNFFEQDNARLVDLPGYGYAKVPEPTRRQWGKLVGGYIETRESLVGVVIIMDIRHPLTDYDLQMLEWTQAYRRRVHVLLTKADKLAFGAAKNQLLAVQKALSELENVEASAQLFSSHKRTGCEEARKTLSGWIEDASEGSASPEENATRPE</sequence>
<evidence type="ECO:0000256" key="1">
    <source>
        <dbReference type="ARBA" id="ARBA00001946"/>
    </source>
</evidence>
<evidence type="ECO:0000256" key="4">
    <source>
        <dbReference type="ARBA" id="ARBA00022723"/>
    </source>
</evidence>
<dbReference type="CDD" id="cd01876">
    <property type="entry name" value="YihA_EngB"/>
    <property type="match status" value="1"/>
</dbReference>
<feature type="region of interest" description="Disordered" evidence="11">
    <location>
        <begin position="196"/>
        <end position="216"/>
    </location>
</feature>
<dbReference type="Proteomes" id="UP001254608">
    <property type="component" value="Unassembled WGS sequence"/>
</dbReference>
<evidence type="ECO:0000259" key="12">
    <source>
        <dbReference type="PROSITE" id="PS51706"/>
    </source>
</evidence>
<dbReference type="RefSeq" id="WP_311364492.1">
    <property type="nucleotide sequence ID" value="NZ_JAVRIC010000007.1"/>
</dbReference>
<reference evidence="13 14" key="1">
    <citation type="submission" date="2023-09" db="EMBL/GenBank/DDBJ databases">
        <authorList>
            <person name="Rey-Velasco X."/>
        </authorList>
    </citation>
    <scope>NUCLEOTIDE SEQUENCE [LARGE SCALE GENOMIC DNA]</scope>
    <source>
        <strain evidence="13 14">W345</strain>
    </source>
</reference>
<keyword evidence="4" id="KW-0479">Metal-binding</keyword>
<evidence type="ECO:0000256" key="8">
    <source>
        <dbReference type="ARBA" id="ARBA00023210"/>
    </source>
</evidence>
<comment type="similarity">
    <text evidence="2 10">Belongs to the TRAFAC class TrmE-Era-EngA-EngB-Septin-like GTPase superfamily. EngB GTPase family.</text>
</comment>
<dbReference type="InterPro" id="IPR019987">
    <property type="entry name" value="GTP-bd_ribosome_bio_YsxC"/>
</dbReference>